<comment type="caution">
    <text evidence="2">The sequence shown here is derived from an EMBL/GenBank/DDBJ whole genome shotgun (WGS) entry which is preliminary data.</text>
</comment>
<dbReference type="Gene3D" id="3.90.70.10">
    <property type="entry name" value="Cysteine proteinases"/>
    <property type="match status" value="1"/>
</dbReference>
<name>A0A074RQ43_9AGAM</name>
<gene>
    <name evidence="2" type="ORF">V565_154840</name>
</gene>
<dbReference type="SUPFAM" id="SSF54001">
    <property type="entry name" value="Cysteine proteinases"/>
    <property type="match status" value="1"/>
</dbReference>
<evidence type="ECO:0000313" key="3">
    <source>
        <dbReference type="Proteomes" id="UP000027456"/>
    </source>
</evidence>
<dbReference type="PROSITE" id="PS50235">
    <property type="entry name" value="USP_3"/>
    <property type="match status" value="1"/>
</dbReference>
<reference evidence="2 3" key="1">
    <citation type="submission" date="2013-12" db="EMBL/GenBank/DDBJ databases">
        <authorList>
            <person name="Cubeta M."/>
            <person name="Pakala S."/>
            <person name="Fedorova N."/>
            <person name="Thomas E."/>
            <person name="Dean R."/>
            <person name="Jabaji S."/>
            <person name="Neate S."/>
            <person name="Toda T."/>
            <person name="Tavantzis S."/>
            <person name="Vilgalys R."/>
            <person name="Bharathan N."/>
            <person name="Pakala S."/>
            <person name="Losada L.S."/>
            <person name="Zafar N."/>
            <person name="Nierman W."/>
        </authorList>
    </citation>
    <scope>NUCLEOTIDE SEQUENCE [LARGE SCALE GENOMIC DNA]</scope>
    <source>
        <strain evidence="2 3">123E</strain>
    </source>
</reference>
<proteinExistence type="predicted"/>
<keyword evidence="2" id="KW-0378">Hydrolase</keyword>
<feature type="non-terminal residue" evidence="2">
    <location>
        <position position="1"/>
    </location>
</feature>
<feature type="domain" description="USP" evidence="1">
    <location>
        <begin position="1"/>
        <end position="51"/>
    </location>
</feature>
<accession>A0A074RQ43</accession>
<dbReference type="InterPro" id="IPR038765">
    <property type="entry name" value="Papain-like_cys_pep_sf"/>
</dbReference>
<dbReference type="InterPro" id="IPR028889">
    <property type="entry name" value="USP"/>
</dbReference>
<protein>
    <submittedName>
        <fullName evidence="2">Ubiquitin carboxyl-terminal hydrolase</fullName>
    </submittedName>
</protein>
<keyword evidence="3" id="KW-1185">Reference proteome</keyword>
<evidence type="ECO:0000313" key="2">
    <source>
        <dbReference type="EMBL" id="KEP47465.1"/>
    </source>
</evidence>
<organism evidence="2 3">
    <name type="scientific">Rhizoctonia solani 123E</name>
    <dbReference type="NCBI Taxonomy" id="1423351"/>
    <lineage>
        <taxon>Eukaryota</taxon>
        <taxon>Fungi</taxon>
        <taxon>Dikarya</taxon>
        <taxon>Basidiomycota</taxon>
        <taxon>Agaricomycotina</taxon>
        <taxon>Agaricomycetes</taxon>
        <taxon>Cantharellales</taxon>
        <taxon>Ceratobasidiaceae</taxon>
        <taxon>Rhizoctonia</taxon>
    </lineage>
</organism>
<dbReference type="OrthoDB" id="73004at2759"/>
<dbReference type="GO" id="GO:0016787">
    <property type="term" value="F:hydrolase activity"/>
    <property type="evidence" value="ECO:0007669"/>
    <property type="project" value="UniProtKB-KW"/>
</dbReference>
<dbReference type="AlphaFoldDB" id="A0A074RQ43"/>
<dbReference type="Proteomes" id="UP000027456">
    <property type="component" value="Unassembled WGS sequence"/>
</dbReference>
<dbReference type="HOGENOM" id="CLU_2984737_0_0_1"/>
<sequence length="58" mass="6965">LWVGWVEAITEPTQRNLLDNKWYYFDDSYMTQLDTEVFVNTDAYLLFYQHRSDPKGIG</sequence>
<dbReference type="EMBL" id="AZST01000735">
    <property type="protein sequence ID" value="KEP47465.1"/>
    <property type="molecule type" value="Genomic_DNA"/>
</dbReference>
<evidence type="ECO:0000259" key="1">
    <source>
        <dbReference type="PROSITE" id="PS50235"/>
    </source>
</evidence>